<dbReference type="GO" id="GO:0008017">
    <property type="term" value="F:microtubule binding"/>
    <property type="evidence" value="ECO:0007669"/>
    <property type="project" value="InterPro"/>
</dbReference>
<comment type="similarity">
    <text evidence="2">Belongs to the TPX2 family.</text>
</comment>
<evidence type="ECO:0000256" key="5">
    <source>
        <dbReference type="ARBA" id="ARBA00023212"/>
    </source>
</evidence>
<evidence type="ECO:0000256" key="1">
    <source>
        <dbReference type="ARBA" id="ARBA00004245"/>
    </source>
</evidence>
<dbReference type="GO" id="GO:0000226">
    <property type="term" value="P:microtubule cytoskeleton organization"/>
    <property type="evidence" value="ECO:0007669"/>
    <property type="project" value="InterPro"/>
</dbReference>
<dbReference type="GO" id="GO:0005874">
    <property type="term" value="C:microtubule"/>
    <property type="evidence" value="ECO:0007669"/>
    <property type="project" value="UniProtKB-KW"/>
</dbReference>
<name>A5C3U3_VITVI</name>
<dbReference type="PANTHER" id="PTHR46372:SF6">
    <property type="entry name" value="PROTEIN WVD2-LIKE 1"/>
    <property type="match status" value="1"/>
</dbReference>
<keyword evidence="3" id="KW-0963">Cytoplasm</keyword>
<dbReference type="InterPro" id="IPR027329">
    <property type="entry name" value="TPX2_C"/>
</dbReference>
<evidence type="ECO:0000256" key="2">
    <source>
        <dbReference type="ARBA" id="ARBA00005885"/>
    </source>
</evidence>
<dbReference type="EMBL" id="AM481260">
    <property type="protein sequence ID" value="CAN66334.1"/>
    <property type="molecule type" value="Genomic_DNA"/>
</dbReference>
<keyword evidence="5" id="KW-0206">Cytoskeleton</keyword>
<evidence type="ECO:0000313" key="7">
    <source>
        <dbReference type="EMBL" id="CAN66334.1"/>
    </source>
</evidence>
<protein>
    <recommendedName>
        <fullName evidence="6">TPX2 C-terminal domain-containing protein</fullName>
    </recommendedName>
</protein>
<reference evidence="7" key="1">
    <citation type="journal article" date="2007" name="PLoS ONE">
        <title>The first genome sequence of an elite grapevine cultivar (Pinot noir Vitis vinifera L.): coping with a highly heterozygous genome.</title>
        <authorList>
            <person name="Velasco R."/>
            <person name="Zharkikh A."/>
            <person name="Troggio M."/>
            <person name="Cartwright D.A."/>
            <person name="Cestaro A."/>
            <person name="Pruss D."/>
            <person name="Pindo M."/>
            <person name="FitzGerald L.M."/>
            <person name="Vezzulli S."/>
            <person name="Reid J."/>
            <person name="Malacarne G."/>
            <person name="Iliev D."/>
            <person name="Coppola G."/>
            <person name="Wardell B."/>
            <person name="Micheletti D."/>
            <person name="Macalma T."/>
            <person name="Facci M."/>
            <person name="Mitchell J.T."/>
            <person name="Perazzolli M."/>
            <person name="Eldredge G."/>
            <person name="Gatto P."/>
            <person name="Oyzerski R."/>
            <person name="Moretto M."/>
            <person name="Gutin N."/>
            <person name="Stefanini M."/>
            <person name="Chen Y."/>
            <person name="Segala C."/>
            <person name="Davenport C."/>
            <person name="Dematte L."/>
            <person name="Mraz A."/>
            <person name="Battilana J."/>
            <person name="Stormo K."/>
            <person name="Costa F."/>
            <person name="Tao Q."/>
            <person name="Si-Ammour A."/>
            <person name="Harkins T."/>
            <person name="Lackey A."/>
            <person name="Perbost C."/>
            <person name="Taillon B."/>
            <person name="Stella A."/>
            <person name="Solovyev V."/>
            <person name="Fawcett J.A."/>
            <person name="Sterck L."/>
            <person name="Vandepoele K."/>
            <person name="Grando S.M."/>
            <person name="Toppo S."/>
            <person name="Moser C."/>
            <person name="Lanchbury J."/>
            <person name="Bogden R."/>
            <person name="Skolnick M."/>
            <person name="Sgaramella V."/>
            <person name="Bhatnagar S.K."/>
            <person name="Fontana P."/>
            <person name="Gutin A."/>
            <person name="Van de Peer Y."/>
            <person name="Salamini F."/>
            <person name="Viola R."/>
        </authorList>
    </citation>
    <scope>NUCLEOTIDE SEQUENCE</scope>
</reference>
<dbReference type="ExpressionAtlas" id="A5C3U3">
    <property type="expression patterns" value="baseline and differential"/>
</dbReference>
<gene>
    <name evidence="7" type="ORF">VITISV_000602</name>
</gene>
<sequence length="377" mass="43247">MAIPTYIFIWLIQPRSLLTLLASCFLECMIMPLSLKVELSLAMLSAAASVRTIKSRTTVGTAPTFRCTERAEKRKEFYSKLEEKHQALVLERSQCEARHKEEQEAAIRQLRRNMVFKANPVPSFYNEGPPPKVELKKVPLTRPVSPKLGRRKSCSDATISSQEEKGRVCSRASRHSLGSYKYDSSTTTTTKNKDQIAGRAAVLFKIKGKSCNALRLKERFPTKLQSHGHLLHYTPQDPDSYPSFRLPIETQSEESKLHARPKTHFQKAKKSILWRFSKVDSQEILQPRAGHVHRSAIRRPRCRYHRRRNGGSQLCSLFGEKRGSVHGVRHGWSVHLFSPEFLPLMYHSAFDVWKWLSKQCVLKSLFVEEGILINHTK</sequence>
<organism evidence="7">
    <name type="scientific">Vitis vinifera</name>
    <name type="common">Grape</name>
    <dbReference type="NCBI Taxonomy" id="29760"/>
    <lineage>
        <taxon>Eukaryota</taxon>
        <taxon>Viridiplantae</taxon>
        <taxon>Streptophyta</taxon>
        <taxon>Embryophyta</taxon>
        <taxon>Tracheophyta</taxon>
        <taxon>Spermatophyta</taxon>
        <taxon>Magnoliopsida</taxon>
        <taxon>eudicotyledons</taxon>
        <taxon>Gunneridae</taxon>
        <taxon>Pentapetalae</taxon>
        <taxon>rosids</taxon>
        <taxon>Vitales</taxon>
        <taxon>Vitaceae</taxon>
        <taxon>Viteae</taxon>
        <taxon>Vitis</taxon>
    </lineage>
</organism>
<evidence type="ECO:0000256" key="4">
    <source>
        <dbReference type="ARBA" id="ARBA00022701"/>
    </source>
</evidence>
<dbReference type="Pfam" id="PF06886">
    <property type="entry name" value="TPX2"/>
    <property type="match status" value="1"/>
</dbReference>
<accession>A5C3U3</accession>
<evidence type="ECO:0000256" key="3">
    <source>
        <dbReference type="ARBA" id="ARBA00022490"/>
    </source>
</evidence>
<dbReference type="AlphaFoldDB" id="A5C3U3"/>
<feature type="domain" description="TPX2 C-terminal" evidence="6">
    <location>
        <begin position="64"/>
        <end position="138"/>
    </location>
</feature>
<evidence type="ECO:0000259" key="6">
    <source>
        <dbReference type="Pfam" id="PF06886"/>
    </source>
</evidence>
<dbReference type="PANTHER" id="PTHR46372">
    <property type="entry name" value="PROTEIN WVD2-LIKE 3"/>
    <property type="match status" value="1"/>
</dbReference>
<proteinExistence type="inferred from homology"/>
<dbReference type="InterPro" id="IPR044806">
    <property type="entry name" value="WVD2/WDL1-4"/>
</dbReference>
<comment type="subcellular location">
    <subcellularLocation>
        <location evidence="1">Cytoplasm</location>
        <location evidence="1">Cytoskeleton</location>
    </subcellularLocation>
</comment>
<keyword evidence="4" id="KW-0493">Microtubule</keyword>